<comment type="caution">
    <text evidence="2">The sequence shown here is derived from an EMBL/GenBank/DDBJ whole genome shotgun (WGS) entry which is preliminary data.</text>
</comment>
<evidence type="ECO:0000256" key="1">
    <source>
        <dbReference type="SAM" id="Phobius"/>
    </source>
</evidence>
<gene>
    <name evidence="2" type="ORF">H4281_12745</name>
</gene>
<reference evidence="2 3" key="1">
    <citation type="submission" date="2020-08" db="EMBL/GenBank/DDBJ databases">
        <title>Amycolatopsis sp. nov. DR6-1 isolated from Dendrobium heterocarpum.</title>
        <authorList>
            <person name="Tedsree N."/>
            <person name="Kuncharoen N."/>
            <person name="Likhitwitayawuid K."/>
            <person name="Tanasupawat S."/>
        </authorList>
    </citation>
    <scope>NUCLEOTIDE SEQUENCE [LARGE SCALE GENOMIC DNA]</scope>
    <source>
        <strain evidence="2 3">DR6-1</strain>
    </source>
</reference>
<evidence type="ECO:0000313" key="2">
    <source>
        <dbReference type="EMBL" id="MBB1154003.1"/>
    </source>
</evidence>
<keyword evidence="3" id="KW-1185">Reference proteome</keyword>
<dbReference type="AlphaFoldDB" id="A0A7W3ZAS6"/>
<keyword evidence="1" id="KW-0812">Transmembrane</keyword>
<keyword evidence="1" id="KW-0472">Membrane</keyword>
<sequence length="1201" mass="123775">MADRTVSVALRMKIADYVANARLAGKSTRELEAAGRDLRKALDEEDDALGRVKVSEARLAEIRKSGKASVAQLAAAEEEHASALRKAEAATIRTREATERYIKAQKDSADDVDKSGKRVENTLSRVANRANAMFDAKMFLGLSVGLPAAAAIGAVGVTGALALAAGGFAALGVWAASSNQQVQDQFGDLTRHVQADVQEMAKPIAGELTGAIDDMAQGWDAVKPAVQAAIRGSAPAVRELTGAAVDFAENAMPGIVDAVYAAEPAIEGFRDLAGQTGQGLGDFFHNAAKGSDDAGLAMRDLGGITRDLLGQSGTLFANLANGAHQVLPQFGGALHGVLDVANDLTSDGMPTLVSTTDAFLGTVGGGLNLVGAFASGLGSWSAPLGSAGGSLLATNSIAKLFGTSLGETGFGLSAFSTKIDEAGNKTSPFREALNKADKEGNSKFKAGLKSVISGGFNPLGIALVGGGLLLDAWGQKSQDAAKKAAEFAATVGDIKGTLSATGAITQNTRVLAANTLATKQLGVSQKTGADLMSEYGINSQFATDAMTGNKAALDGVNKSLERNVSSVLAGKLSQQDFATAQTVGLSASDLTTLALGKQAHGFKDLGDAIAQYQDKGAAGVQGTLEILSVLGKVNTATQGQRDLATAIRDQAAATAEAQRQMRQLGNATSFTGATLKLSAADAAVMSGALSAVGDATKGAADQGSALLTVLDQLSGKTNTLSAAQAQSTKAFDDTDKAIKNIKESGGKLKGTFNDLVSSDGGINGLTRAGANLQGVFGTLSQAMGTETAAAFAQSQAAGEGLNVSFGKVGSVVARTRDKFIEAARAAGLTKDQAGELANKLGLVPDQVEVQFAAKGDTQLQARLVGLIADLNKVGEGKSISITADDKAAAQALRDLGKLVVQLPDGSFKVFADTKEGQAAADKLRQDINNSHPVVNVNSNTGQATSKVVQWMERTNGTWGMTSTDSRIDPATGKVQAWMRQANGTWGWTTLDSNRNPANGQVSAWIQFANGKWGWANLGALTGAANSQIDAFVADQSRRVIRIGVTTYTVDGVGASTSRAYGPRAEGGIDVPRGVVPMAAGGVIPHIPNIATVVPSGMERLIGDNPRVRESFIPWEIHSPRSNAILDVTNAAFGRPDLRGVAQQILGGMASVQRYSPRIVIQQPTAPDSRGGAQPNVTIHTAEADPHRIAAMVSSQLAWILR</sequence>
<evidence type="ECO:0000313" key="3">
    <source>
        <dbReference type="Proteomes" id="UP000526734"/>
    </source>
</evidence>
<proteinExistence type="predicted"/>
<feature type="transmembrane region" description="Helical" evidence="1">
    <location>
        <begin position="138"/>
        <end position="171"/>
    </location>
</feature>
<keyword evidence="1" id="KW-1133">Transmembrane helix</keyword>
<name>A0A7W3ZAS6_9PSEU</name>
<dbReference type="RefSeq" id="WP_182891093.1">
    <property type="nucleotide sequence ID" value="NZ_JACGZW010000004.1"/>
</dbReference>
<dbReference type="Proteomes" id="UP000526734">
    <property type="component" value="Unassembled WGS sequence"/>
</dbReference>
<dbReference type="EMBL" id="JACGZW010000004">
    <property type="protein sequence ID" value="MBB1154003.1"/>
    <property type="molecule type" value="Genomic_DNA"/>
</dbReference>
<accession>A0A7W3ZAS6</accession>
<protein>
    <submittedName>
        <fullName evidence="2">Uncharacterized protein</fullName>
    </submittedName>
</protein>
<organism evidence="2 3">
    <name type="scientific">Amycolatopsis dendrobii</name>
    <dbReference type="NCBI Taxonomy" id="2760662"/>
    <lineage>
        <taxon>Bacteria</taxon>
        <taxon>Bacillati</taxon>
        <taxon>Actinomycetota</taxon>
        <taxon>Actinomycetes</taxon>
        <taxon>Pseudonocardiales</taxon>
        <taxon>Pseudonocardiaceae</taxon>
        <taxon>Amycolatopsis</taxon>
    </lineage>
</organism>